<dbReference type="Proteomes" id="UP000275078">
    <property type="component" value="Unassembled WGS sequence"/>
</dbReference>
<evidence type="ECO:0000313" key="2">
    <source>
        <dbReference type="EMBL" id="RPA74364.1"/>
    </source>
</evidence>
<dbReference type="PANTHER" id="PTHR37327">
    <property type="entry name" value="CHROMOSOME 1, WHOLE GENOME SHOTGUN SEQUENCE"/>
    <property type="match status" value="1"/>
</dbReference>
<feature type="compositionally biased region" description="Pro residues" evidence="1">
    <location>
        <begin position="131"/>
        <end position="147"/>
    </location>
</feature>
<gene>
    <name evidence="2" type="ORF">BJ508DRAFT_35697</name>
</gene>
<keyword evidence="3" id="KW-1185">Reference proteome</keyword>
<dbReference type="PANTHER" id="PTHR37327:SF1">
    <property type="entry name" value="MICROTUBULE INTERACTING AND TRANSPORT DOMAIN-CONTAINING PROTEIN"/>
    <property type="match status" value="1"/>
</dbReference>
<protein>
    <submittedName>
        <fullName evidence="2">Uncharacterized protein</fullName>
    </submittedName>
</protein>
<evidence type="ECO:0000313" key="3">
    <source>
        <dbReference type="Proteomes" id="UP000275078"/>
    </source>
</evidence>
<organism evidence="2 3">
    <name type="scientific">Ascobolus immersus RN42</name>
    <dbReference type="NCBI Taxonomy" id="1160509"/>
    <lineage>
        <taxon>Eukaryota</taxon>
        <taxon>Fungi</taxon>
        <taxon>Dikarya</taxon>
        <taxon>Ascomycota</taxon>
        <taxon>Pezizomycotina</taxon>
        <taxon>Pezizomycetes</taxon>
        <taxon>Pezizales</taxon>
        <taxon>Ascobolaceae</taxon>
        <taxon>Ascobolus</taxon>
    </lineage>
</organism>
<reference evidence="2 3" key="1">
    <citation type="journal article" date="2018" name="Nat. Ecol. Evol.">
        <title>Pezizomycetes genomes reveal the molecular basis of ectomycorrhizal truffle lifestyle.</title>
        <authorList>
            <person name="Murat C."/>
            <person name="Payen T."/>
            <person name="Noel B."/>
            <person name="Kuo A."/>
            <person name="Morin E."/>
            <person name="Chen J."/>
            <person name="Kohler A."/>
            <person name="Krizsan K."/>
            <person name="Balestrini R."/>
            <person name="Da Silva C."/>
            <person name="Montanini B."/>
            <person name="Hainaut M."/>
            <person name="Levati E."/>
            <person name="Barry K.W."/>
            <person name="Belfiori B."/>
            <person name="Cichocki N."/>
            <person name="Clum A."/>
            <person name="Dockter R.B."/>
            <person name="Fauchery L."/>
            <person name="Guy J."/>
            <person name="Iotti M."/>
            <person name="Le Tacon F."/>
            <person name="Lindquist E.A."/>
            <person name="Lipzen A."/>
            <person name="Malagnac F."/>
            <person name="Mello A."/>
            <person name="Molinier V."/>
            <person name="Miyauchi S."/>
            <person name="Poulain J."/>
            <person name="Riccioni C."/>
            <person name="Rubini A."/>
            <person name="Sitrit Y."/>
            <person name="Splivallo R."/>
            <person name="Traeger S."/>
            <person name="Wang M."/>
            <person name="Zifcakova L."/>
            <person name="Wipf D."/>
            <person name="Zambonelli A."/>
            <person name="Paolocci F."/>
            <person name="Nowrousian M."/>
            <person name="Ottonello S."/>
            <person name="Baldrian P."/>
            <person name="Spatafora J.W."/>
            <person name="Henrissat B."/>
            <person name="Nagy L.G."/>
            <person name="Aury J.M."/>
            <person name="Wincker P."/>
            <person name="Grigoriev I.V."/>
            <person name="Bonfante P."/>
            <person name="Martin F.M."/>
        </authorList>
    </citation>
    <scope>NUCLEOTIDE SEQUENCE [LARGE SCALE GENOMIC DNA]</scope>
    <source>
        <strain evidence="2 3">RN42</strain>
    </source>
</reference>
<feature type="region of interest" description="Disordered" evidence="1">
    <location>
        <begin position="87"/>
        <end position="156"/>
    </location>
</feature>
<dbReference type="AlphaFoldDB" id="A0A3N4HXF3"/>
<accession>A0A3N4HXF3</accession>
<dbReference type="EMBL" id="ML119792">
    <property type="protein sequence ID" value="RPA74364.1"/>
    <property type="molecule type" value="Genomic_DNA"/>
</dbReference>
<dbReference type="STRING" id="1160509.A0A3N4HXF3"/>
<name>A0A3N4HXF3_ASCIM</name>
<dbReference type="OrthoDB" id="2245455at2759"/>
<sequence>MRSVKLRHIDDKISALDLVSAALEKLQLSLPADSAEEVEPERLFEELQELDKVLDRASALLSKRLGNEVGQDGVRQWLRDGETEATALESGTYNTPAASTKSSSGGGGKAYLSSWRKLRREKSSAQLTTPAAPPPTSAGPQTPPPGTPSFSPATSSLSLAPNSVQIPGPLGQYASALTRLFELAQIMLRLPLEKVRGEGVEARVRVGVEFSVNNARDFFAFWVGRMVVGDLEGLLGVWVGRGGGGVGG</sequence>
<evidence type="ECO:0000256" key="1">
    <source>
        <dbReference type="SAM" id="MobiDB-lite"/>
    </source>
</evidence>
<proteinExistence type="predicted"/>